<dbReference type="Gene3D" id="2.40.10.220">
    <property type="entry name" value="predicted glycosyltransferase like domains"/>
    <property type="match status" value="1"/>
</dbReference>
<dbReference type="Proteomes" id="UP001596047">
    <property type="component" value="Unassembled WGS sequence"/>
</dbReference>
<accession>A0ABW0W3W6</accession>
<gene>
    <name evidence="2" type="ORF">ACFPYJ_27860</name>
</gene>
<evidence type="ECO:0000259" key="1">
    <source>
        <dbReference type="Pfam" id="PF07238"/>
    </source>
</evidence>
<dbReference type="EMBL" id="JBHSOW010000106">
    <property type="protein sequence ID" value="MFC5652851.1"/>
    <property type="molecule type" value="Genomic_DNA"/>
</dbReference>
<keyword evidence="3" id="KW-1185">Reference proteome</keyword>
<name>A0ABW0W3W6_9BACL</name>
<dbReference type="RefSeq" id="WP_379191504.1">
    <property type="nucleotide sequence ID" value="NZ_JBHSOW010000106.1"/>
</dbReference>
<evidence type="ECO:0000313" key="3">
    <source>
        <dbReference type="Proteomes" id="UP001596047"/>
    </source>
</evidence>
<dbReference type="Pfam" id="PF07238">
    <property type="entry name" value="PilZ"/>
    <property type="match status" value="1"/>
</dbReference>
<dbReference type="InterPro" id="IPR009875">
    <property type="entry name" value="PilZ_domain"/>
</dbReference>
<sequence length="155" mass="18125">MAIANKQAVQHRQHIRIRIREGIQVRLSIVNVHGKDVESRDIPVYLKDISPSGLRFWTHLRFPVSCDYTVRFMITLGEWQFNLAGNIVWRGKDENQYVYGCLFFPDQKLRRALIQAISWKLSEGFPLGKQIPQIYRHLSNNLEHKHIGASMDVRS</sequence>
<comment type="caution">
    <text evidence="2">The sequence shown here is derived from an EMBL/GenBank/DDBJ whole genome shotgun (WGS) entry which is preliminary data.</text>
</comment>
<reference evidence="3" key="1">
    <citation type="journal article" date="2019" name="Int. J. Syst. Evol. Microbiol.">
        <title>The Global Catalogue of Microorganisms (GCM) 10K type strain sequencing project: providing services to taxonomists for standard genome sequencing and annotation.</title>
        <authorList>
            <consortium name="The Broad Institute Genomics Platform"/>
            <consortium name="The Broad Institute Genome Sequencing Center for Infectious Disease"/>
            <person name="Wu L."/>
            <person name="Ma J."/>
        </authorList>
    </citation>
    <scope>NUCLEOTIDE SEQUENCE [LARGE SCALE GENOMIC DNA]</scope>
    <source>
        <strain evidence="3">CGMCC 1.3240</strain>
    </source>
</reference>
<organism evidence="2 3">
    <name type="scientific">Paenibacillus solisilvae</name>
    <dbReference type="NCBI Taxonomy" id="2486751"/>
    <lineage>
        <taxon>Bacteria</taxon>
        <taxon>Bacillati</taxon>
        <taxon>Bacillota</taxon>
        <taxon>Bacilli</taxon>
        <taxon>Bacillales</taxon>
        <taxon>Paenibacillaceae</taxon>
        <taxon>Paenibacillus</taxon>
    </lineage>
</organism>
<evidence type="ECO:0000313" key="2">
    <source>
        <dbReference type="EMBL" id="MFC5652851.1"/>
    </source>
</evidence>
<dbReference type="SUPFAM" id="SSF141371">
    <property type="entry name" value="PilZ domain-like"/>
    <property type="match status" value="1"/>
</dbReference>
<protein>
    <submittedName>
        <fullName evidence="2">PilZ domain-containing protein</fullName>
    </submittedName>
</protein>
<feature type="domain" description="PilZ" evidence="1">
    <location>
        <begin position="10"/>
        <end position="115"/>
    </location>
</feature>
<proteinExistence type="predicted"/>